<organism evidence="2 3">
    <name type="scientific">Aspergillus flavus (strain ATCC 200026 / FGSC A1120 / IAM 13836 / NRRL 3357 / JCM 12722 / SRRC 167)</name>
    <dbReference type="NCBI Taxonomy" id="332952"/>
    <lineage>
        <taxon>Eukaryota</taxon>
        <taxon>Fungi</taxon>
        <taxon>Dikarya</taxon>
        <taxon>Ascomycota</taxon>
        <taxon>Pezizomycotina</taxon>
        <taxon>Eurotiomycetes</taxon>
        <taxon>Eurotiomycetidae</taxon>
        <taxon>Eurotiales</taxon>
        <taxon>Aspergillaceae</taxon>
        <taxon>Aspergillus</taxon>
        <taxon>Aspergillus subgen. Circumdati</taxon>
    </lineage>
</organism>
<keyword evidence="3" id="KW-1185">Reference proteome</keyword>
<reference evidence="3" key="1">
    <citation type="journal article" date="2021" name="G3 (Bethesda)">
        <title>Chromosome assembled and annotated genome sequence of Aspergillus flavus NRRL 3357.</title>
        <authorList>
            <person name="Skerker J.M."/>
            <person name="Pianalto K.M."/>
            <person name="Mondo S.J."/>
            <person name="Yang K."/>
            <person name="Arkin A.P."/>
            <person name="Keller N.P."/>
            <person name="Grigoriev I.V."/>
            <person name="Louise Glass N.L."/>
        </authorList>
    </citation>
    <scope>NUCLEOTIDE SEQUENCE [LARGE SCALE GENOMIC DNA]</scope>
    <source>
        <strain evidence="3">ATCC 200026 / FGSC A1120 / IAM 13836 / NRRL 3357 / JCM 12722 / SRRC 167</strain>
    </source>
</reference>
<feature type="chain" id="PRO_5031538652" evidence="1">
    <location>
        <begin position="20"/>
        <end position="112"/>
    </location>
</feature>
<sequence>MAILLPLGGLMLCTAVVLGLKPLKTTIPLAKIYSAAISAACHPENDMDAAIKPVMWGEVSGKCNDPMREEPGNSKDERSSCRSEAALFHCNFTSLGVISPSPDRSLGVELLS</sequence>
<dbReference type="Proteomes" id="UP000596276">
    <property type="component" value="Chromosome 5"/>
</dbReference>
<dbReference type="AlphaFoldDB" id="A0A7U2QTG2"/>
<accession>A0A7U2QTG2</accession>
<evidence type="ECO:0000313" key="3">
    <source>
        <dbReference type="Proteomes" id="UP000596276"/>
    </source>
</evidence>
<gene>
    <name evidence="2" type="ORF">F9C07_2108219</name>
</gene>
<dbReference type="EMBL" id="CP044621">
    <property type="protein sequence ID" value="QRD84371.1"/>
    <property type="molecule type" value="Genomic_DNA"/>
</dbReference>
<name>A0A7U2QTG2_ASPFN</name>
<dbReference type="VEuPathDB" id="FungiDB:F9C07_2108219"/>
<evidence type="ECO:0000256" key="1">
    <source>
        <dbReference type="SAM" id="SignalP"/>
    </source>
</evidence>
<protein>
    <submittedName>
        <fullName evidence="2">Uncharacterized protein</fullName>
    </submittedName>
</protein>
<keyword evidence="1" id="KW-0732">Signal</keyword>
<feature type="signal peptide" evidence="1">
    <location>
        <begin position="1"/>
        <end position="19"/>
    </location>
</feature>
<proteinExistence type="predicted"/>
<evidence type="ECO:0000313" key="2">
    <source>
        <dbReference type="EMBL" id="QRD84371.1"/>
    </source>
</evidence>